<dbReference type="InterPro" id="IPR012902">
    <property type="entry name" value="N_methyl_site"/>
</dbReference>
<organism evidence="7 8">
    <name type="scientific">Puniceicoccus vermicola</name>
    <dbReference type="NCBI Taxonomy" id="388746"/>
    <lineage>
        <taxon>Bacteria</taxon>
        <taxon>Pseudomonadati</taxon>
        <taxon>Verrucomicrobiota</taxon>
        <taxon>Opitutia</taxon>
        <taxon>Puniceicoccales</taxon>
        <taxon>Puniceicoccaceae</taxon>
        <taxon>Puniceicoccus</taxon>
    </lineage>
</organism>
<dbReference type="InterPro" id="IPR045584">
    <property type="entry name" value="Pilin-like"/>
</dbReference>
<evidence type="ECO:0000313" key="7">
    <source>
        <dbReference type="EMBL" id="MBC2601748.1"/>
    </source>
</evidence>
<proteinExistence type="predicted"/>
<keyword evidence="3 6" id="KW-0812">Transmembrane</keyword>
<dbReference type="PROSITE" id="PS00409">
    <property type="entry name" value="PROKAR_NTER_METHYL"/>
    <property type="match status" value="1"/>
</dbReference>
<dbReference type="EMBL" id="JACHVA010000075">
    <property type="protein sequence ID" value="MBC2601748.1"/>
    <property type="molecule type" value="Genomic_DNA"/>
</dbReference>
<dbReference type="NCBIfam" id="TIGR02532">
    <property type="entry name" value="IV_pilin_GFxxxE"/>
    <property type="match status" value="1"/>
</dbReference>
<evidence type="ECO:0000256" key="2">
    <source>
        <dbReference type="ARBA" id="ARBA00022481"/>
    </source>
</evidence>
<feature type="transmembrane region" description="Helical" evidence="6">
    <location>
        <begin position="38"/>
        <end position="59"/>
    </location>
</feature>
<accession>A0A7X1AXB8</accession>
<evidence type="ECO:0000256" key="1">
    <source>
        <dbReference type="ARBA" id="ARBA00004167"/>
    </source>
</evidence>
<keyword evidence="4 6" id="KW-1133">Transmembrane helix</keyword>
<keyword evidence="8" id="KW-1185">Reference proteome</keyword>
<dbReference type="RefSeq" id="WP_185692456.1">
    <property type="nucleotide sequence ID" value="NZ_JACHVA010000075.1"/>
</dbReference>
<evidence type="ECO:0000256" key="5">
    <source>
        <dbReference type="ARBA" id="ARBA00023136"/>
    </source>
</evidence>
<dbReference type="AlphaFoldDB" id="A0A7X1AXB8"/>
<dbReference type="SUPFAM" id="SSF54523">
    <property type="entry name" value="Pili subunits"/>
    <property type="match status" value="1"/>
</dbReference>
<evidence type="ECO:0000256" key="6">
    <source>
        <dbReference type="SAM" id="Phobius"/>
    </source>
</evidence>
<name>A0A7X1AXB8_9BACT</name>
<evidence type="ECO:0000256" key="3">
    <source>
        <dbReference type="ARBA" id="ARBA00022692"/>
    </source>
</evidence>
<dbReference type="GO" id="GO:0016020">
    <property type="term" value="C:membrane"/>
    <property type="evidence" value="ECO:0007669"/>
    <property type="project" value="UniProtKB-SubCell"/>
</dbReference>
<comment type="subcellular location">
    <subcellularLocation>
        <location evidence="1">Membrane</location>
        <topology evidence="1">Single-pass membrane protein</topology>
    </subcellularLocation>
</comment>
<protein>
    <submittedName>
        <fullName evidence="7">Type II secretion system protein</fullName>
    </submittedName>
</protein>
<dbReference type="Gene3D" id="3.30.700.10">
    <property type="entry name" value="Glycoprotein, Type 4 Pilin"/>
    <property type="match status" value="1"/>
</dbReference>
<evidence type="ECO:0000313" key="8">
    <source>
        <dbReference type="Proteomes" id="UP000525652"/>
    </source>
</evidence>
<evidence type="ECO:0000256" key="4">
    <source>
        <dbReference type="ARBA" id="ARBA00022989"/>
    </source>
</evidence>
<keyword evidence="5 6" id="KW-0472">Membrane</keyword>
<comment type="caution">
    <text evidence="7">The sequence shown here is derived from an EMBL/GenBank/DDBJ whole genome shotgun (WGS) entry which is preliminary data.</text>
</comment>
<dbReference type="Proteomes" id="UP000525652">
    <property type="component" value="Unassembled WGS sequence"/>
</dbReference>
<dbReference type="PANTHER" id="PTHR30093">
    <property type="entry name" value="GENERAL SECRETION PATHWAY PROTEIN G"/>
    <property type="match status" value="1"/>
</dbReference>
<dbReference type="Pfam" id="PF07963">
    <property type="entry name" value="N_methyl"/>
    <property type="match status" value="1"/>
</dbReference>
<keyword evidence="2" id="KW-0488">Methylation</keyword>
<reference evidence="7 8" key="1">
    <citation type="submission" date="2020-07" db="EMBL/GenBank/DDBJ databases">
        <authorList>
            <person name="Feng X."/>
        </authorList>
    </citation>
    <scope>NUCLEOTIDE SEQUENCE [LARGE SCALE GENOMIC DNA]</scope>
    <source>
        <strain evidence="7 8">JCM14086</strain>
    </source>
</reference>
<dbReference type="PANTHER" id="PTHR30093:SF44">
    <property type="entry name" value="TYPE II SECRETION SYSTEM CORE PROTEIN G"/>
    <property type="match status" value="1"/>
</dbReference>
<sequence>MLPRVIRIQSENSEFQSLAKRERKALLPEFSRKTGFSLIELLVVIAVIGVLASIVYVVIQSSVNKAKTTRSLANLREINSVALLYTYDHSGNYPQTYDRYDPSTKTGTNLGWGEKIWPYVVGSDDIPWPGFGPLQEGTIFCSPFLDMDNPMDRSYAMNKMVETSVAENYGPNYRKYKQLENPSKTIIFSDADKRSSLTYDQVSFDSNGKFNVVFLDGHTESLLPEDIPEDETDILFSGFGDS</sequence>
<gene>
    <name evidence="7" type="ORF">H5P30_08155</name>
</gene>